<evidence type="ECO:0000313" key="9">
    <source>
        <dbReference type="Proteomes" id="UP000183809"/>
    </source>
</evidence>
<name>A0A1J9QWB4_9PEZI</name>
<feature type="compositionally biased region" description="Low complexity" evidence="5">
    <location>
        <begin position="255"/>
        <end position="282"/>
    </location>
</feature>
<feature type="compositionally biased region" description="Low complexity" evidence="5">
    <location>
        <begin position="201"/>
        <end position="216"/>
    </location>
</feature>
<evidence type="ECO:0000256" key="4">
    <source>
        <dbReference type="ARBA" id="ARBA00023136"/>
    </source>
</evidence>
<dbReference type="AlphaFoldDB" id="A0A1J9QWB4"/>
<dbReference type="GO" id="GO:0016020">
    <property type="term" value="C:membrane"/>
    <property type="evidence" value="ECO:0007669"/>
    <property type="project" value="UniProtKB-SubCell"/>
</dbReference>
<organism evidence="8 9">
    <name type="scientific">Diplodia corticola</name>
    <dbReference type="NCBI Taxonomy" id="236234"/>
    <lineage>
        <taxon>Eukaryota</taxon>
        <taxon>Fungi</taxon>
        <taxon>Dikarya</taxon>
        <taxon>Ascomycota</taxon>
        <taxon>Pezizomycotina</taxon>
        <taxon>Dothideomycetes</taxon>
        <taxon>Dothideomycetes incertae sedis</taxon>
        <taxon>Botryosphaeriales</taxon>
        <taxon>Botryosphaeriaceae</taxon>
        <taxon>Diplodia</taxon>
    </lineage>
</organism>
<reference evidence="8 9" key="1">
    <citation type="submission" date="2016-10" db="EMBL/GenBank/DDBJ databases">
        <title>Proteomics and genomics reveal pathogen-plant mechanisms compatible with a hemibiotrophic lifestyle of Diplodia corticola.</title>
        <authorList>
            <person name="Fernandes I."/>
            <person name="De Jonge R."/>
            <person name="Van De Peer Y."/>
            <person name="Devreese B."/>
            <person name="Alves A."/>
            <person name="Esteves A.C."/>
        </authorList>
    </citation>
    <scope>NUCLEOTIDE SEQUENCE [LARGE SCALE GENOMIC DNA]</scope>
    <source>
        <strain evidence="8 9">CBS 112549</strain>
    </source>
</reference>
<comment type="subcellular location">
    <subcellularLocation>
        <location evidence="1">Membrane</location>
        <topology evidence="1">Multi-pass membrane protein</topology>
    </subcellularLocation>
</comment>
<comment type="caution">
    <text evidence="8">The sequence shown here is derived from an EMBL/GenBank/DDBJ whole genome shotgun (WGS) entry which is preliminary data.</text>
</comment>
<evidence type="ECO:0000256" key="6">
    <source>
        <dbReference type="SAM" id="Phobius"/>
    </source>
</evidence>
<feature type="transmembrane region" description="Helical" evidence="6">
    <location>
        <begin position="52"/>
        <end position="78"/>
    </location>
</feature>
<feature type="domain" description="MARVEL" evidence="7">
    <location>
        <begin position="21"/>
        <end position="151"/>
    </location>
</feature>
<keyword evidence="2 6" id="KW-0812">Transmembrane</keyword>
<gene>
    <name evidence="8" type="ORF">BKCO1_3600015</name>
</gene>
<feature type="compositionally biased region" description="Pro residues" evidence="5">
    <location>
        <begin position="230"/>
        <end position="239"/>
    </location>
</feature>
<evidence type="ECO:0000313" key="8">
    <source>
        <dbReference type="EMBL" id="OJD32720.1"/>
    </source>
</evidence>
<dbReference type="RefSeq" id="XP_020128980.1">
    <property type="nucleotide sequence ID" value="XM_020274881.1"/>
</dbReference>
<evidence type="ECO:0000256" key="5">
    <source>
        <dbReference type="SAM" id="MobiDB-lite"/>
    </source>
</evidence>
<keyword evidence="9" id="KW-1185">Reference proteome</keyword>
<proteinExistence type="predicted"/>
<keyword evidence="3 6" id="KW-1133">Transmembrane helix</keyword>
<evidence type="ECO:0000256" key="2">
    <source>
        <dbReference type="ARBA" id="ARBA00022692"/>
    </source>
</evidence>
<dbReference type="GeneID" id="31015142"/>
<dbReference type="PANTHER" id="PTHR37451:SF4">
    <property type="entry name" value="MARVEL DOMAIN-CONTAINING PROTEIN"/>
    <property type="match status" value="1"/>
</dbReference>
<feature type="region of interest" description="Disordered" evidence="5">
    <location>
        <begin position="166"/>
        <end position="362"/>
    </location>
</feature>
<dbReference type="PANTHER" id="PTHR37451">
    <property type="entry name" value="MARVEL DOMAIN"/>
    <property type="match status" value="1"/>
</dbReference>
<dbReference type="Pfam" id="PF01284">
    <property type="entry name" value="MARVEL"/>
    <property type="match status" value="1"/>
</dbReference>
<feature type="transmembrane region" description="Helical" evidence="6">
    <location>
        <begin position="84"/>
        <end position="107"/>
    </location>
</feature>
<dbReference type="InterPro" id="IPR008253">
    <property type="entry name" value="Marvel"/>
</dbReference>
<sequence length="362" mass="38146">MPRLLGTRQSAMAVPPWFSALPAAQLVFAVLVLGLTAYALSAHSESQIRPSLVLTITTAVLTILLIFPVTIPIPAMAIHPLGTLIANFIGILLWLASLVALASYLRIFSYYRKVERIPWAPGAPHIAAAWRCGVAACVFAAIELLLFLATFKLFGYFYHHHRAGTQPHKGLLHSTSRMPRSDAVPLESTSDNVTGAGGLNQYQPAPAATHPQQQQQQHHHNSLANTISPPVSPLQPTAPVPSTSNHANDGDGGDINHNGNVPSITHTAATPTAATNPHLPAAGNAFATISPGRPPQRHANPIIPDPGASGGDNNRVTGRPPYPLDDEEMGAVSKSHHQRGGTTLTPGVAPVPPVSTAGASER</sequence>
<dbReference type="Proteomes" id="UP000183809">
    <property type="component" value="Unassembled WGS sequence"/>
</dbReference>
<evidence type="ECO:0000256" key="3">
    <source>
        <dbReference type="ARBA" id="ARBA00022989"/>
    </source>
</evidence>
<keyword evidence="4 6" id="KW-0472">Membrane</keyword>
<protein>
    <recommendedName>
        <fullName evidence="7">MARVEL domain-containing protein</fullName>
    </recommendedName>
</protein>
<dbReference type="OrthoDB" id="3798631at2759"/>
<evidence type="ECO:0000256" key="1">
    <source>
        <dbReference type="ARBA" id="ARBA00004141"/>
    </source>
</evidence>
<dbReference type="EMBL" id="MNUE01000036">
    <property type="protein sequence ID" value="OJD32720.1"/>
    <property type="molecule type" value="Genomic_DNA"/>
</dbReference>
<feature type="transmembrane region" description="Helical" evidence="6">
    <location>
        <begin position="128"/>
        <end position="158"/>
    </location>
</feature>
<feature type="transmembrane region" description="Helical" evidence="6">
    <location>
        <begin position="20"/>
        <end position="40"/>
    </location>
</feature>
<evidence type="ECO:0000259" key="7">
    <source>
        <dbReference type="Pfam" id="PF01284"/>
    </source>
</evidence>
<accession>A0A1J9QWB4</accession>